<name>J3M191_ORYBR</name>
<feature type="region of interest" description="Disordered" evidence="1">
    <location>
        <begin position="97"/>
        <end position="122"/>
    </location>
</feature>
<reference evidence="2" key="1">
    <citation type="journal article" date="2013" name="Nat. Commun.">
        <title>Whole-genome sequencing of Oryza brachyantha reveals mechanisms underlying Oryza genome evolution.</title>
        <authorList>
            <person name="Chen J."/>
            <person name="Huang Q."/>
            <person name="Gao D."/>
            <person name="Wang J."/>
            <person name="Lang Y."/>
            <person name="Liu T."/>
            <person name="Li B."/>
            <person name="Bai Z."/>
            <person name="Luis Goicoechea J."/>
            <person name="Liang C."/>
            <person name="Chen C."/>
            <person name="Zhang W."/>
            <person name="Sun S."/>
            <person name="Liao Y."/>
            <person name="Zhang X."/>
            <person name="Yang L."/>
            <person name="Song C."/>
            <person name="Wang M."/>
            <person name="Shi J."/>
            <person name="Liu G."/>
            <person name="Liu J."/>
            <person name="Zhou H."/>
            <person name="Zhou W."/>
            <person name="Yu Q."/>
            <person name="An N."/>
            <person name="Chen Y."/>
            <person name="Cai Q."/>
            <person name="Wang B."/>
            <person name="Liu B."/>
            <person name="Min J."/>
            <person name="Huang Y."/>
            <person name="Wu H."/>
            <person name="Li Z."/>
            <person name="Zhang Y."/>
            <person name="Yin Y."/>
            <person name="Song W."/>
            <person name="Jiang J."/>
            <person name="Jackson S.A."/>
            <person name="Wing R.A."/>
            <person name="Wang J."/>
            <person name="Chen M."/>
        </authorList>
    </citation>
    <scope>NUCLEOTIDE SEQUENCE [LARGE SCALE GENOMIC DNA]</scope>
    <source>
        <strain evidence="2">cv. IRGC 101232</strain>
    </source>
</reference>
<dbReference type="HOGENOM" id="CLU_2032564_0_0_1"/>
<proteinExistence type="predicted"/>
<evidence type="ECO:0000256" key="1">
    <source>
        <dbReference type="SAM" id="MobiDB-lite"/>
    </source>
</evidence>
<protein>
    <submittedName>
        <fullName evidence="2">Uncharacterized protein</fullName>
    </submittedName>
</protein>
<evidence type="ECO:0000313" key="3">
    <source>
        <dbReference type="Proteomes" id="UP000006038"/>
    </source>
</evidence>
<dbReference type="Gramene" id="OB04G31660.1">
    <property type="protein sequence ID" value="OB04G31660.1"/>
    <property type="gene ID" value="OB04G31660"/>
</dbReference>
<feature type="compositionally biased region" description="Gly residues" evidence="1">
    <location>
        <begin position="108"/>
        <end position="122"/>
    </location>
</feature>
<organism evidence="2">
    <name type="scientific">Oryza brachyantha</name>
    <name type="common">malo sina</name>
    <dbReference type="NCBI Taxonomy" id="4533"/>
    <lineage>
        <taxon>Eukaryota</taxon>
        <taxon>Viridiplantae</taxon>
        <taxon>Streptophyta</taxon>
        <taxon>Embryophyta</taxon>
        <taxon>Tracheophyta</taxon>
        <taxon>Spermatophyta</taxon>
        <taxon>Magnoliopsida</taxon>
        <taxon>Liliopsida</taxon>
        <taxon>Poales</taxon>
        <taxon>Poaceae</taxon>
        <taxon>BOP clade</taxon>
        <taxon>Oryzoideae</taxon>
        <taxon>Oryzeae</taxon>
        <taxon>Oryzinae</taxon>
        <taxon>Oryza</taxon>
    </lineage>
</organism>
<keyword evidence="3" id="KW-1185">Reference proteome</keyword>
<dbReference type="EnsemblPlants" id="OB04G31660.1">
    <property type="protein sequence ID" value="OB04G31660.1"/>
    <property type="gene ID" value="OB04G31660"/>
</dbReference>
<sequence>LGLLARLLDALLDLPLRVPLLLERVPQQEQPQLHLPFPVVLQDLLVRLAHPAETPSAAAGVAVESRGQRPRGPSRRRGPRLDEELVRLHVPIRARPPRRLQTDAVVHGGVGGGGGGGRPVKP</sequence>
<dbReference type="Proteomes" id="UP000006038">
    <property type="component" value="Chromosome 4"/>
</dbReference>
<evidence type="ECO:0000313" key="2">
    <source>
        <dbReference type="EnsemblPlants" id="OB04G31660.1"/>
    </source>
</evidence>
<accession>J3M191</accession>
<dbReference type="AlphaFoldDB" id="J3M191"/>
<reference evidence="2" key="2">
    <citation type="submission" date="2013-04" db="UniProtKB">
        <authorList>
            <consortium name="EnsemblPlants"/>
        </authorList>
    </citation>
    <scope>IDENTIFICATION</scope>
</reference>
<feature type="compositionally biased region" description="Basic residues" evidence="1">
    <location>
        <begin position="68"/>
        <end position="78"/>
    </location>
</feature>
<feature type="region of interest" description="Disordered" evidence="1">
    <location>
        <begin position="54"/>
        <end position="83"/>
    </location>
</feature>